<sequence>MSIVGGGESPPARFPDEYKHFFKMSHSLTITRTTVATSGTPVYINSGYMGTTPGLLKLAELLLGAACVGLVAYYMDHNRYTSANQKAELFYLLAAVACLVGTFCLVTACIVSMSTASIISKTVYEVVYHGVAFVLYLCAGITLMIEVNHSKNSYYRNDNYEPYLAAAIMGLIMAALYLFSTFIANRQYRGI</sequence>
<dbReference type="EMBL" id="CM056791">
    <property type="protein sequence ID" value="KAJ8725625.1"/>
    <property type="molecule type" value="Genomic_DNA"/>
</dbReference>
<accession>A0ACC2QTM9</accession>
<gene>
    <name evidence="1" type="ORF">PYW08_003808</name>
</gene>
<keyword evidence="2" id="KW-1185">Reference proteome</keyword>
<evidence type="ECO:0000313" key="2">
    <source>
        <dbReference type="Proteomes" id="UP001231649"/>
    </source>
</evidence>
<organism evidence="1 2">
    <name type="scientific">Mythimna loreyi</name>
    <dbReference type="NCBI Taxonomy" id="667449"/>
    <lineage>
        <taxon>Eukaryota</taxon>
        <taxon>Metazoa</taxon>
        <taxon>Ecdysozoa</taxon>
        <taxon>Arthropoda</taxon>
        <taxon>Hexapoda</taxon>
        <taxon>Insecta</taxon>
        <taxon>Pterygota</taxon>
        <taxon>Neoptera</taxon>
        <taxon>Endopterygota</taxon>
        <taxon>Lepidoptera</taxon>
        <taxon>Glossata</taxon>
        <taxon>Ditrysia</taxon>
        <taxon>Noctuoidea</taxon>
        <taxon>Noctuidae</taxon>
        <taxon>Noctuinae</taxon>
        <taxon>Hadenini</taxon>
        <taxon>Mythimna</taxon>
    </lineage>
</organism>
<evidence type="ECO:0000313" key="1">
    <source>
        <dbReference type="EMBL" id="KAJ8725625.1"/>
    </source>
</evidence>
<reference evidence="1" key="1">
    <citation type="submission" date="2023-03" db="EMBL/GenBank/DDBJ databases">
        <title>Chromosome-level genomes of two armyworms, Mythimna separata and Mythimna loreyi, provide insights into the biosynthesis and reception of sex pheromones.</title>
        <authorList>
            <person name="Zhao H."/>
        </authorList>
    </citation>
    <scope>NUCLEOTIDE SEQUENCE</scope>
    <source>
        <strain evidence="1">BeijingLab</strain>
    </source>
</reference>
<dbReference type="Proteomes" id="UP001231649">
    <property type="component" value="Chromosome 15"/>
</dbReference>
<proteinExistence type="predicted"/>
<protein>
    <submittedName>
        <fullName evidence="1">Uncharacterized protein</fullName>
    </submittedName>
</protein>
<comment type="caution">
    <text evidence="1">The sequence shown here is derived from an EMBL/GenBank/DDBJ whole genome shotgun (WGS) entry which is preliminary data.</text>
</comment>
<name>A0ACC2QTM9_9NEOP</name>